<dbReference type="Pfam" id="PF20434">
    <property type="entry name" value="BD-FAE"/>
    <property type="match status" value="1"/>
</dbReference>
<dbReference type="RefSeq" id="WP_379713212.1">
    <property type="nucleotide sequence ID" value="NZ_JBHTBS010000006.1"/>
</dbReference>
<comment type="caution">
    <text evidence="4">The sequence shown here is derived from an EMBL/GenBank/DDBJ whole genome shotgun (WGS) entry which is preliminary data.</text>
</comment>
<evidence type="ECO:0000259" key="3">
    <source>
        <dbReference type="Pfam" id="PF20434"/>
    </source>
</evidence>
<evidence type="ECO:0000313" key="4">
    <source>
        <dbReference type="EMBL" id="MFC7338186.1"/>
    </source>
</evidence>
<dbReference type="InterPro" id="IPR029058">
    <property type="entry name" value="AB_hydrolase_fold"/>
</dbReference>
<proteinExistence type="inferred from homology"/>
<accession>A0ABW2L9R4</accession>
<keyword evidence="2 4" id="KW-0378">Hydrolase</keyword>
<evidence type="ECO:0000256" key="1">
    <source>
        <dbReference type="ARBA" id="ARBA00010515"/>
    </source>
</evidence>
<name>A0ABW2L9R4_9BACT</name>
<dbReference type="Gene3D" id="3.40.50.1820">
    <property type="entry name" value="alpha/beta hydrolase"/>
    <property type="match status" value="1"/>
</dbReference>
<dbReference type="PANTHER" id="PTHR48081:SF30">
    <property type="entry name" value="ACETYL-HYDROLASE LIPR-RELATED"/>
    <property type="match status" value="1"/>
</dbReference>
<protein>
    <submittedName>
        <fullName evidence="4">Alpha/beta hydrolase</fullName>
    </submittedName>
</protein>
<dbReference type="InterPro" id="IPR049492">
    <property type="entry name" value="BD-FAE-like_dom"/>
</dbReference>
<comment type="similarity">
    <text evidence="1">Belongs to the 'GDXG' lipolytic enzyme family.</text>
</comment>
<dbReference type="PANTHER" id="PTHR48081">
    <property type="entry name" value="AB HYDROLASE SUPERFAMILY PROTEIN C4A8.06C"/>
    <property type="match status" value="1"/>
</dbReference>
<dbReference type="InterPro" id="IPR050300">
    <property type="entry name" value="GDXG_lipolytic_enzyme"/>
</dbReference>
<dbReference type="GO" id="GO:0016787">
    <property type="term" value="F:hydrolase activity"/>
    <property type="evidence" value="ECO:0007669"/>
    <property type="project" value="UniProtKB-KW"/>
</dbReference>
<sequence length="322" mass="35354">MKKCYPTMLSLCCLVGMQGLGFEARAEEAEAPSKKVAYAESVPAPTLTNVRYGKHPRCVLDFWKADSDKPSPLVISIHGGGWNGGSKEQLEKFVNASELLDAGISVAAINYRLIKHSKDLEPPVKGPLSDAARAVQFLRSKAEEWNIDKSRIAATGGSAGACSSLWVAYHDDLADPDSDDPVARESSRLMCVAPSRVQSTLDPEQMKDWIPNSKYGAHAFGMVSFDQFLAERDRIMPWLNEYSPYSLLSDDDPETYIFYPIAPAKGKAERDPTHSAVFGVKLQERCKELGVPCELVYPGAPGVKHQSTTEFLISRLKGEGKK</sequence>
<keyword evidence="5" id="KW-1185">Reference proteome</keyword>
<evidence type="ECO:0000256" key="2">
    <source>
        <dbReference type="ARBA" id="ARBA00022801"/>
    </source>
</evidence>
<dbReference type="SUPFAM" id="SSF53474">
    <property type="entry name" value="alpha/beta-Hydrolases"/>
    <property type="match status" value="1"/>
</dbReference>
<feature type="domain" description="BD-FAE-like" evidence="3">
    <location>
        <begin position="65"/>
        <end position="258"/>
    </location>
</feature>
<organism evidence="4 5">
    <name type="scientific">Haloferula chungangensis</name>
    <dbReference type="NCBI Taxonomy" id="1048331"/>
    <lineage>
        <taxon>Bacteria</taxon>
        <taxon>Pseudomonadati</taxon>
        <taxon>Verrucomicrobiota</taxon>
        <taxon>Verrucomicrobiia</taxon>
        <taxon>Verrucomicrobiales</taxon>
        <taxon>Verrucomicrobiaceae</taxon>
        <taxon>Haloferula</taxon>
    </lineage>
</organism>
<gene>
    <name evidence="4" type="ORF">ACFQY0_13410</name>
</gene>
<dbReference type="EMBL" id="JBHTBS010000006">
    <property type="protein sequence ID" value="MFC7338186.1"/>
    <property type="molecule type" value="Genomic_DNA"/>
</dbReference>
<dbReference type="Proteomes" id="UP001596472">
    <property type="component" value="Unassembled WGS sequence"/>
</dbReference>
<evidence type="ECO:0000313" key="5">
    <source>
        <dbReference type="Proteomes" id="UP001596472"/>
    </source>
</evidence>
<reference evidence="5" key="1">
    <citation type="journal article" date="2019" name="Int. J. Syst. Evol. Microbiol.">
        <title>The Global Catalogue of Microorganisms (GCM) 10K type strain sequencing project: providing services to taxonomists for standard genome sequencing and annotation.</title>
        <authorList>
            <consortium name="The Broad Institute Genomics Platform"/>
            <consortium name="The Broad Institute Genome Sequencing Center for Infectious Disease"/>
            <person name="Wu L."/>
            <person name="Ma J."/>
        </authorList>
    </citation>
    <scope>NUCLEOTIDE SEQUENCE [LARGE SCALE GENOMIC DNA]</scope>
    <source>
        <strain evidence="5">CGMCC 4.1467</strain>
    </source>
</reference>